<dbReference type="RefSeq" id="WP_112333139.1">
    <property type="nucleotide sequence ID" value="NZ_QLYR01000007.1"/>
</dbReference>
<dbReference type="InterPro" id="IPR006775">
    <property type="entry name" value="GH116_catalytic"/>
</dbReference>
<dbReference type="PANTHER" id="PTHR12654">
    <property type="entry name" value="BILE ACID BETA-GLUCOSIDASE-RELATED"/>
    <property type="match status" value="1"/>
</dbReference>
<keyword evidence="4" id="KW-1185">Reference proteome</keyword>
<dbReference type="Pfam" id="PF04685">
    <property type="entry name" value="DUF608"/>
    <property type="match status" value="1"/>
</dbReference>
<organism evidence="3 4">
    <name type="scientific">Hydrogeniiclostridium mannosilyticum</name>
    <dbReference type="NCBI Taxonomy" id="2764322"/>
    <lineage>
        <taxon>Bacteria</taxon>
        <taxon>Bacillati</taxon>
        <taxon>Bacillota</taxon>
        <taxon>Clostridia</taxon>
        <taxon>Eubacteriales</taxon>
        <taxon>Acutalibacteraceae</taxon>
        <taxon>Hydrogeniiclostridium</taxon>
    </lineage>
</organism>
<dbReference type="GO" id="GO:0004553">
    <property type="term" value="F:hydrolase activity, hydrolyzing O-glycosyl compounds"/>
    <property type="evidence" value="ECO:0007669"/>
    <property type="project" value="InterPro"/>
</dbReference>
<dbReference type="InterPro" id="IPR008928">
    <property type="entry name" value="6-hairpin_glycosidase_sf"/>
</dbReference>
<dbReference type="PANTHER" id="PTHR12654:SF0">
    <property type="entry name" value="NON-LYSOSOMAL GLUCOSYLCERAMIDASE"/>
    <property type="match status" value="1"/>
</dbReference>
<evidence type="ECO:0008006" key="5">
    <source>
        <dbReference type="Google" id="ProtNLM"/>
    </source>
</evidence>
<dbReference type="Proteomes" id="UP000249377">
    <property type="component" value="Unassembled WGS sequence"/>
</dbReference>
<sequence>MAFIYEGNKRRAISFPLGGIGSGCIGLSGYGQLVDWEIFNRPNKGSSNGMTHFAVKAEADGEVLDARVLHADIEKDCAGSFSEQNFGHGVPRTALMGLPHFRSSVFRGAFPFAQIDFDDGGAADSFPGKVSLEAFNPFIPTNEDDSSLPAAFFTYTVENTTNRTLTYTLAGSLKNPFSEKGGENRYEQRGGCHVLHLCDRAHAPEDFAYGDLTLATDAGQVDCQEYWFRGVWFDHIGVFWKNFTAPGPLKNRRYEQTAPADDVGTLAARMTLKPGEKRAVRFIISWNLPNNHNYWLEENGGVPYTERDFARENSAFKNAWRNYYATLFADSAATAVYGLENWARLYEGTKLYQEALFGSTLPPEALDAVSSSVSVLKSPTVLRLEDGSLYGWEGCNAATGSCEGSCTHVWAYTYAMCFLFPRLERSMRNLEYEYDYKPDGGLAFRLMLPLGREPWGFRPCADGQFATIFKTYREYKICGDADWLRAKWPRVKRSLEYAWSPENYDAWDPQQTGVLSGRQHHTLDMELFGPNSWLESMYLAALKAGAEMAAVVNDSESEARFRAVFEKGKAWSEEHLFNGEYFFQQIDLTDKEQLLQYNQGDTIVGGDALGAYWSDELGEVKYQVGEGCAIDQVLGQWHANVIGLGEVLDRGKVRSALRSIYRYNYKPSLRGHVNPCRVYGLDDESGTLICAYPEGRREPVIPVPYAQETMHGFEYQAAVHMVQEGMLEEGLDLIRGVRERYDGEKRNPWNEIECGSNYARSMASFALLQAYSGMTFDMGRRCLGFAPVVEGDFTCLWSLDSGFGVVELQGSHAVLRVLYGSLTLERLALTHPGLEGSASVALSGRPVDCRTADGVLAFTEPVRIEAGEALEAVFAGI</sequence>
<dbReference type="Pfam" id="PF12215">
    <property type="entry name" value="Glyco_hydr_116N"/>
    <property type="match status" value="1"/>
</dbReference>
<feature type="domain" description="Glycosyl-hydrolase family 116 catalytic region" evidence="1">
    <location>
        <begin position="462"/>
        <end position="766"/>
    </location>
</feature>
<feature type="domain" description="Glycosyl-hydrolase family 116 N-terminal" evidence="2">
    <location>
        <begin position="15"/>
        <end position="344"/>
    </location>
</feature>
<reference evidence="3 4" key="1">
    <citation type="submission" date="2018-06" db="EMBL/GenBank/DDBJ databases">
        <title>Noncontiguous genome sequence of Ruminococcaceae bacterium ASD2818.</title>
        <authorList>
            <person name="Chaplin A.V."/>
            <person name="Sokolova S.R."/>
            <person name="Kochetkova T.O."/>
            <person name="Goltsov A.Y."/>
            <person name="Trofimov D.Y."/>
            <person name="Efimov B.A."/>
        </authorList>
    </citation>
    <scope>NUCLEOTIDE SEQUENCE [LARGE SCALE GENOMIC DNA]</scope>
    <source>
        <strain evidence="3 4">ASD2818</strain>
    </source>
</reference>
<evidence type="ECO:0000259" key="2">
    <source>
        <dbReference type="Pfam" id="PF12215"/>
    </source>
</evidence>
<accession>A0A328U9N9</accession>
<dbReference type="EMBL" id="QLYR01000007">
    <property type="protein sequence ID" value="RAQ28183.1"/>
    <property type="molecule type" value="Genomic_DNA"/>
</dbReference>
<gene>
    <name evidence="3" type="ORF">DPQ25_10545</name>
</gene>
<evidence type="ECO:0000259" key="1">
    <source>
        <dbReference type="Pfam" id="PF04685"/>
    </source>
</evidence>
<dbReference type="SUPFAM" id="SSF48208">
    <property type="entry name" value="Six-hairpin glycosidases"/>
    <property type="match status" value="1"/>
</dbReference>
<dbReference type="Gene3D" id="1.50.10.10">
    <property type="match status" value="1"/>
</dbReference>
<evidence type="ECO:0000313" key="4">
    <source>
        <dbReference type="Proteomes" id="UP000249377"/>
    </source>
</evidence>
<proteinExistence type="predicted"/>
<dbReference type="InterPro" id="IPR012341">
    <property type="entry name" value="6hp_glycosidase-like_sf"/>
</dbReference>
<name>A0A328U9N9_9FIRM</name>
<comment type="caution">
    <text evidence="3">The sequence shown here is derived from an EMBL/GenBank/DDBJ whole genome shotgun (WGS) entry which is preliminary data.</text>
</comment>
<dbReference type="GO" id="GO:0005975">
    <property type="term" value="P:carbohydrate metabolic process"/>
    <property type="evidence" value="ECO:0007669"/>
    <property type="project" value="InterPro"/>
</dbReference>
<dbReference type="InterPro" id="IPR024462">
    <property type="entry name" value="GH116_N"/>
</dbReference>
<evidence type="ECO:0000313" key="3">
    <source>
        <dbReference type="EMBL" id="RAQ28183.1"/>
    </source>
</evidence>
<dbReference type="AlphaFoldDB" id="A0A328U9N9"/>
<dbReference type="InterPro" id="IPR052566">
    <property type="entry name" value="Non-lysos_glucosylceramidase"/>
</dbReference>
<protein>
    <recommendedName>
        <fullName evidence="5">Glycosyl-hydrolase family 116 catalytic region domain-containing protein</fullName>
    </recommendedName>
</protein>